<dbReference type="PANTHER" id="PTHR14949:SF54">
    <property type="entry name" value="VWFD DOMAIN-CONTAINING PROTEIN"/>
    <property type="match status" value="1"/>
</dbReference>
<dbReference type="Pfam" id="PF00024">
    <property type="entry name" value="PAN_1"/>
    <property type="match status" value="2"/>
</dbReference>
<dbReference type="FunFam" id="2.10.25.10:FF:000001">
    <property type="entry name" value="Tenascin C"/>
    <property type="match status" value="1"/>
</dbReference>
<dbReference type="Pfam" id="PF26129">
    <property type="entry name" value="Vwde"/>
    <property type="match status" value="7"/>
</dbReference>
<dbReference type="PANTHER" id="PTHR14949">
    <property type="entry name" value="EGF-LIKE-DOMAIN, MULTIPLE 7, 8"/>
    <property type="match status" value="1"/>
</dbReference>
<evidence type="ECO:0000313" key="6">
    <source>
        <dbReference type="EMBL" id="KAK7469526.1"/>
    </source>
</evidence>
<keyword evidence="2" id="KW-1015">Disulfide bond</keyword>
<dbReference type="Gene3D" id="3.50.4.10">
    <property type="entry name" value="Hepatocyte Growth Factor"/>
    <property type="match status" value="2"/>
</dbReference>
<dbReference type="InterPro" id="IPR058727">
    <property type="entry name" value="Helical_Vwde"/>
</dbReference>
<accession>A0ABD0JBV3</accession>
<dbReference type="InterPro" id="IPR001846">
    <property type="entry name" value="VWF_type-D"/>
</dbReference>
<evidence type="ECO:0000259" key="4">
    <source>
        <dbReference type="PROSITE" id="PS50948"/>
    </source>
</evidence>
<feature type="non-terminal residue" evidence="6">
    <location>
        <position position="1"/>
    </location>
</feature>
<evidence type="ECO:0000256" key="3">
    <source>
        <dbReference type="ARBA" id="ARBA00023180"/>
    </source>
</evidence>
<dbReference type="PROSITE" id="PS51233">
    <property type="entry name" value="VWFD"/>
    <property type="match status" value="7"/>
</dbReference>
<evidence type="ECO:0000313" key="7">
    <source>
        <dbReference type="Proteomes" id="UP001519460"/>
    </source>
</evidence>
<keyword evidence="1" id="KW-0732">Signal</keyword>
<reference evidence="6 7" key="1">
    <citation type="journal article" date="2023" name="Sci. Data">
        <title>Genome assembly of the Korean intertidal mud-creeper Batillaria attramentaria.</title>
        <authorList>
            <person name="Patra A.K."/>
            <person name="Ho P.T."/>
            <person name="Jun S."/>
            <person name="Lee S.J."/>
            <person name="Kim Y."/>
            <person name="Won Y.J."/>
        </authorList>
    </citation>
    <scope>NUCLEOTIDE SEQUENCE [LARGE SCALE GENOMIC DNA]</scope>
    <source>
        <strain evidence="6">Wonlab-2016</strain>
    </source>
</reference>
<proteinExistence type="predicted"/>
<dbReference type="EMBL" id="JACVVK020000514">
    <property type="protein sequence ID" value="KAK7469526.1"/>
    <property type="molecule type" value="Genomic_DNA"/>
</dbReference>
<dbReference type="SUPFAM" id="SSF49899">
    <property type="entry name" value="Concanavalin A-like lectins/glucanases"/>
    <property type="match status" value="1"/>
</dbReference>
<sequence>IVFPSGAIVFVRRSVIKGFNYLNVWMKPTAADMNRTEGLCGVYDGNMDNDLTLVNGSISTDTSSRPDAFSLNWRVPEENTLYTGSCSSENQAEESTTLPTYCACQANNDSCEEGSDFVMCNFFRKDDIDITSRLLDESRYPTKCGSNLGGFSYPNFEYNADYNPEGWDESKPTGGQFTPPIIRALCRAVMEGSLIAVECENVPGVRYEESLESCLQDYVLSGGESAWMKASVDNVLTQCELQLNRKMDMWVNNTDSPSEGPDVSLTDQFCIAECGAAGTCNKGVCDCAQGYAGADCFIDESKPPMVFFLGSDGLCDVSTDSCSTVIVYNNNTLDNSNLACYYQQAMTNETGTYAVGESPGTRRAATFRSVNALECNLPSGGTGSYLVRITNDNSVFSEPPATLIVYDSRCYDCSASSTSRSCLPKSTACLIGGTCYENGEFNPSDSRQYCDPTLNTTVWQMADDSCETLDLVWLQQSGYTMSGLADAQTQSQPGDIASCQKSCLAAYSDPFLCSAFNFNSASGQCELMSQDKRQSPENFQEDATINYFEWQCQNDRVASLTTRTACRDLCMRETEFLCRSFSFLAEAGQCYLFSQTKEEAGGNFVRFPGYVFEEWTCISGEGLPLLARNPAATIELDPSGGDSNYTLSCSWQQVESNATLQYPVEWLIDNKIVQEDVLDENATKAFMDRSHLTNLPYGTQLSCAVSACEVESCNITTGTFRSSNRIDLVIEVLDVTEQAERRRRRSVDTLVLMEGDGPQYIQIRANTPPSFLCDAASASDCEFVIGETMQGDVDNLTCVGGGQISQVVLGSYAAPELASCGFTFTSNNWQTTHLLPVMAKRDGIVDGDQEQLLNITVTLSSAGTSLSQAYDVASIPIRAFYRKCKGGVASCNTAVLVRVDNDVLVIDRGGATSTSSGPVPLTVRLYLSGQTSPGMFVRRIAGGLKYEVTLPTGTVLRVGVKGQFLNALIFPSSADFGHTQGLCGTFDDNKDNDLQQRNGEVDTNVGLRPDSFSLSWRVAKNESLYGGVCSRADSTVLVSTFCNCPAGGTAACGEKLDLKPCSVPESKLGFWQGEDITDTMISRAEAAPGCNAATFSAFEYDDTYIPQEFNWPTPSGENETTATAYCTEFLQQDATTELCTNLSATAFDNAVKSCVLDIKMTDDRSWALTALASFKEQCVQRLLRDKSLYVESSDSLAPDAKQLEDFCFTACSGHGTCDKGKCDCEEGYGLADCSVKLSDPPMLYYLGNEGLCDLTTSSCNVITVTGATFVDSVKLECFLQPVQVEDGGTYSETGDVEKVSPDYFSFNEVTCRPPSVGSYLVSVSNNGVNVSQELLFTVYSSDCQECTETGLCSFVPETCFINNTCYQYGEANPENATLVCDSFENYNEWSLLKDYPYIKGEPDLSTRYNETSREFIFICNYTADVRDGVIYFIDWLHGNESLQQETVMGSGTVEFDIMNITDFAYASKVSCALSACFDTNCSSTISPQKISNVFTAEAQITTETVEVEEGGEAGYLEVTLTAPPNLMCLTDDDTCMVVVSVVVPPSDDDVFCPSSGARLRQIAVAPLEDECSQVFDFMMWPSSMMVPLTATLDSLVDGDVVRTVEVSVTVTWNATLEYTAAVGTSQVKAIDRDSEAMCGSVNDPHMKTFDGKAYNNFFEGWFVLYRSRTITAEVHTFYRNCNGHASCNCAVAVRSGDDVILIDRCGPESGETIPLDISVYANGDLTAGTYIYSFLEGRRYKVRLPQGTVVIVDVEKKFLNVWVQASTADFNNTEGLCGSWDNDKSNDLKGLDKKEFSRSWRVAADATIFRGVCLEDASTPSSMLSMFCGCQASNESGCGYQATVPFCPPESEGRKYTSGADMTMYYTENAIQSPACQSDVVYQFNITWDPQEYSWPTPSGWTQENATTYCTDFLLAASFGAYCRNLSEEEFQIAITFCEEDILVSDSTDYASQALTNFLEQCLSRVLRVTILWVEIDGSLLPPADLLDKVCPRQCSHHGECKKGECECGDGFSGVDCSVNATAPPSLTITTPGLTCDESSGACGTITIVGGPFVQGDDLVCIFEEAEYQGGVTYTSTGTTVTVKATLVSYERITCQVPDARSYYVSVSNSQSVSVSISVLLQIYSSVCFEMTTEGYALKDQYCYINNTCYAFAEVNPENEDLVCDPAKNLTTWTDRNAFPRVEVDVTLSTRFDQNNSLFYLSCDWAPFNHTDTSLTIFAQYYMNGNLFVENEMGRNSTMDEILLSSDMNITYGSEFFCGVVACVTDNCHATRSPIVASEEKFKLEIRVVGKTALTVTEGGEEKVIRIQSTFPPAALCPNASDPDSCILSITTLMPEDEDDIRCPTSGSVVPQVVLHWMSEERSSCGLTLTNRNWEVLHTLLVRATIDSKKDGDQQRNVILTVSVSQNVSYTVQTFEVTVKDRDQVAICQSINDPHMTTFDGKFYNNFNVGEFVLYRHTTLPYEVRTFYRKCNKEKASCNCAASIRVGDDVIVVDKCGPTREEENAPVTVKLFLTGDLEPGTQIIQFNRGKRYEVLLPTGAKVSLEVTKNYLNIIMQAAAADFGNTEGLCGSYDDDKENDMLVMGQAPENDDVFSLSWRVDSSVSLYGGFCGQLVTMASSQDAFCSCVSTGQLTCSTTQYLSTCQQQLTQVRRGRDITQRLIDESSSPACDEPVVFDYDVTYVPQVYGWPTPSGWTIENATEYCRTYLLGSVSGRACFDNVAGLNFQAMIDGCVDDIMIFDGPVFAAAALDNLVLRCAVHLEVDITFWIQVDGVIVLQPAIFDFMCPNDCSGRGTCNEGACDCEDGFGDEDCSVDLNQPPDVFGPGDRGLCDRKNSDCTLIYITGVNFLNSADLTCVLTTLQISTETVVVTENTVTTTATFINFQTVVCELPVAVGSFRVSISNNNGVNVSKPFNFLNFDSTCVSCTALDSCFILPDTCFINSTCYTFDETKPGDDSLACQPGLSQTEWTAVTVIPSVRQPQVTTETLEEEPFFQLVCQVQTENEDTVRYSLRWVVESGNNSTPITEEELLGDDGRATLSSEDIDGLTYGQKIVCSARACLKSNCSSTYSDWRQSDALDTSIQVTETSVTVTEGGEVGLVHLSCPVPPGFFLGNGSQWDSAFISVTSNLVFNNQLTCQGQAVVQAVVGYDSSDDNTVPCGVRFTSSNWQVTHTLAVQAVVDSPLMDGDQNGQLLLNASFYESENDSKYDNFLLGEFVLYKHTTMPFEVHALYKKCGEASCNCAVMVRSYDDVVVIDRCSAAEQDSGPPLDVRLYVNGELTPGTSIVRYVDGKMYRVYLPTGTYVEASVGVAHPAFLNIRILASAADFEHTQENDLMSSDGEVSTETGKRPDQFSQSWRAHMSYLNGYCAESEEEFQMVSGDKYCTCGDGASPACSDTAHIFSCAAPVNTAFTDGEDVTSVYLMFARETQGCDHTPPEFVYQFNITYVPQLPSDNTSAERQLCLEAVMNSQVYITCSGVAGLELDIEAKVEACATDLQVSGGDLSWTATAINRVQFTCIQQILTNVQFWVEVDGQMRPNPIIDLFCPANCSGHGLCQQGACNCDTGFSSADCSVDLTAAPTLLYIAGGSVCDLQQGPCGGELIIVGTGFVSAEGLACTIESVEVGATTDAGTNSFSVPALYLGYSSVICNVSVENSVDISIKWDGGAASNKLRRIVLDSQCESCTDTTCTPRDAVCQVAGRCYACGSAFADDPRRYCNPENSTTSWNLIPALASRFKFTSVSSTQLQTNVENSLFTVSDGVQLVQGKGGAKFVQLTGQSQTVRLSTRTGTHSALSNPGACNLGFTVTFTSKVESLCDDMYIMTSGGDLEEYSGVAVYYRRGWTYVTVGTTEHRWTLRMDKPKVNTFEDFSISWGQGVGLQVSVGDKMYQTQRYSLRASLATQTTDLYLGGPLPGTDGCYAQLVFGALQVFTAPKPVLEIIGVITELPALAKEPEVEAKWDTNSSLPYFTCSWERLPRGDVAYTVTWSVDGVEVQDDYITSMTNEDNLLNDLLENVTYGSELLETEITLTEGGHSYPVSLISNVPLYLLCPVDSRDISAQLTASVTLATFSGPQTCPRGNALIQAVVQRSEDSDECGGRLTNDRWDDALAVGLHAVLDGTQDGDQKGMANVSISITCQATLISTINIGQVEVTVIDKDRGKQCMSVNDPHMATFDGSSYDNFFEGEFVLYRHKTLNYEVHTFYRRCPAYIDTASCNTAAAVKVDDDVILFDRGGAKRGGGRGRPMTIQIYQNEEIHPGLRIQQWHGGTKYTVILPTGTTVTIEYETFAQLTEFINVFVTASSSDFNQTEGLCGSYDDDKDNDISGGSRSFSLQWRVSQENSLFNGYCPEMDAGVLQQMEYCTCGEGSPACGADTYILDCSVPAKQNNQAARGRYTDVTDYYKQRAVEPEQCFDSFVTVIHFEFDITYESPLPRWPTPSGLEEVDARRICEEAITASASANSCRSEISATLNIQRDVDSCVGDILLTDDTTWAQTMVSSIREQCVSQFSTQITLWFDVDGQFQFPSVILNACPNDCSGHGICLVGFCVCSTGFAGEDCSIDTSLPPLVYSIAGSSICDRRLSDDCCSLVIFGRNFIDNSTLTCHLQKLTVSESELTVDAGEAVITAQATFVSRETVVCSLSQTVCGSDSDLDAYYITISNHGQLQSETRLLYVNYDSNCFNCTDTGCTQRDDVCVIDGKCYEAGAPNPTNASFICRPDVGKNTWISVEVREVYQVVYRYIFLIIEGNQLVTSSSNLTVMGQPTLVDGPRGGFAILLNGVDQYVQFLTTISSCLTNPSSCPFGLNVKFSLQILTFRRDTYVLSCGADKKDVTGVSVWWSKDKINVRLRTPDKEWKVKARYRSEDTRFQQFVSVEFSWNVETGLELYLNNELAKSDKKFKKKKASDAVVPNMCVLGKRRDRDEFSNIAVGDLYIIFASRNVITDFNIDFELPTFEEKPELQVSADTTVNFTCTVSPLERDSLLYWVDWYWGSSMLLGQQMMLEDGKYTASLSEDLIDRLAFGHEVYCAVSACLVEDCNSTRGPARQSDRISAGLELLTTELTVFEGGSSMYMEISSFLPPRLYCQADDRERDCQVAVSTLLLRENKEVRCPRSDQDISQLVFYTASDFAARRPCTYSLTMQNWGSRMRIPVTGTVDGLKDRKQKRRVQVSATIVAGVLEYPTINLGQVEVEVKDRDKRAICSAIGDPHVTTFDGKRYDHFREGEYVYFRHTTLPYEVRLFTRKCGDKAACNCAVAVKSGDDVILIDKCGPLSDGTDRPLQIHMLVNGELTAGTRVVRREDGNVYDIYLPTGGLVTVRPGKRISREFLWVYYKAAAADFMQTEGLCGTYDDDKANDFLTRGGELVRGQNNFLTSWRVERSESLYNGLCPEVQTTTVEITQACNCMEGLEGACSPTMNFMTCDADEDGDDITTLLMNAASRLEPCILTQDPVEWEFDIDWDFELPTWPTPSGITREQASQLCQAVLDVSAAATACSPLIGDLALDLSLEACIGDIQIMDNGTWALNILEDILVTCRLEITINVDLWITVDGVPALPTDVTNKLCPDECNNRGTCNAGVCECDDGWLGFSCGISDLEPPMLTTLVDDRCDVRNDDCSSRTIYGTGFANTANLTCHITKGDQEFITKAIFILTEEVSCPIPESVCGGPVTLAVSNNGVTKSNTKPFLCFDSVCDNCTGDACTVRNDVCRIDGHCYGHGFINPENAEEACRPLVSNTAWTPIRVEMIEETRLTFQQILGGLLVTTGGNLTIDGTLILTLNVRQRLSLTFDGQGTIGLGQLTTPCLQDPEQCLFGFTITFTLSFTSLEDDTQIFTSAGCGQQNSGTGITLFYSHQRLYAIVATRTHTWTVFTTKVSTAKYRTYSISWSRQLGLSVYVDGDRDAMLEKPVARRAPVETATACELTVGQTGTSLCTFILELWQVVYITKDTVDAVGVVTGFPKLQKPPELSVVLEDDNIRFRCEFERLTDVGVQYMVQYYGDGNSLTSAITVVGENVPSLEENQMEELEYGSQVYCSVTACYTINCEPTTGEPVKSNTIDIKLELLTSTLVVYEGGQPGLINIKTYVPPALFCPFDKRDDCQVKLYAGIRAAQEKRCPDHRVVTQAVIQWTGADTEEPFCGVVMEDSLWQEMQTVAVKGVVDALKDGDETRTVEVWAEVRSMLITTRLKYRLGQIALTVKDRDKAAKCLSVNDPHIVTFDESTYDNFFEGEFVLYRHRTLNYQVWIEKRKMNRCRI</sequence>
<evidence type="ECO:0000256" key="1">
    <source>
        <dbReference type="ARBA" id="ARBA00022729"/>
    </source>
</evidence>
<feature type="domain" description="VWFD" evidence="5">
    <location>
        <begin position="2426"/>
        <end position="2605"/>
    </location>
</feature>
<feature type="domain" description="VWFD" evidence="5">
    <location>
        <begin position="6192"/>
        <end position="6242"/>
    </location>
</feature>
<dbReference type="SUPFAM" id="SSF57414">
    <property type="entry name" value="Hairpin loop containing domain-like"/>
    <property type="match status" value="2"/>
</dbReference>
<comment type="caution">
    <text evidence="6">The sequence shown here is derived from an EMBL/GenBank/DDBJ whole genome shotgun (WGS) entry which is preliminary data.</text>
</comment>
<dbReference type="Gene3D" id="2.10.25.10">
    <property type="entry name" value="Laminin"/>
    <property type="match status" value="3"/>
</dbReference>
<protein>
    <submittedName>
        <fullName evidence="6">Uncharacterized protein</fullName>
    </submittedName>
</protein>
<feature type="domain" description="VWFD" evidence="5">
    <location>
        <begin position="824"/>
        <end position="1030"/>
    </location>
</feature>
<dbReference type="CDD" id="cd01099">
    <property type="entry name" value="PAN_AP_HGF"/>
    <property type="match status" value="2"/>
</dbReference>
<dbReference type="Pfam" id="PF07974">
    <property type="entry name" value="EGF_2"/>
    <property type="match status" value="1"/>
</dbReference>
<keyword evidence="7" id="KW-1185">Reference proteome</keyword>
<dbReference type="InterPro" id="IPR050969">
    <property type="entry name" value="Dev_Signal_Modulators"/>
</dbReference>
<name>A0ABD0JBV3_9CAEN</name>
<dbReference type="InterPro" id="IPR003609">
    <property type="entry name" value="Pan_app"/>
</dbReference>
<feature type="domain" description="VWFD" evidence="5">
    <location>
        <begin position="1"/>
        <end position="87"/>
    </location>
</feature>
<gene>
    <name evidence="6" type="ORF">BaRGS_00036472</name>
</gene>
<evidence type="ECO:0000256" key="2">
    <source>
        <dbReference type="ARBA" id="ARBA00023157"/>
    </source>
</evidence>
<dbReference type="SMART" id="SM00181">
    <property type="entry name" value="EGF"/>
    <property type="match status" value="8"/>
</dbReference>
<organism evidence="6 7">
    <name type="scientific">Batillaria attramentaria</name>
    <dbReference type="NCBI Taxonomy" id="370345"/>
    <lineage>
        <taxon>Eukaryota</taxon>
        <taxon>Metazoa</taxon>
        <taxon>Spiralia</taxon>
        <taxon>Lophotrochozoa</taxon>
        <taxon>Mollusca</taxon>
        <taxon>Gastropoda</taxon>
        <taxon>Caenogastropoda</taxon>
        <taxon>Sorbeoconcha</taxon>
        <taxon>Cerithioidea</taxon>
        <taxon>Batillariidae</taxon>
        <taxon>Batillaria</taxon>
    </lineage>
</organism>
<feature type="domain" description="VWFD" evidence="5">
    <location>
        <begin position="4158"/>
        <end position="4345"/>
    </location>
</feature>
<dbReference type="InterPro" id="IPR013320">
    <property type="entry name" value="ConA-like_dom_sf"/>
</dbReference>
<dbReference type="Gene3D" id="2.60.120.260">
    <property type="entry name" value="Galactose-binding domain-like"/>
    <property type="match status" value="3"/>
</dbReference>
<dbReference type="PROSITE" id="PS50948">
    <property type="entry name" value="PAN"/>
    <property type="match status" value="1"/>
</dbReference>
<dbReference type="Proteomes" id="UP001519460">
    <property type="component" value="Unassembled WGS sequence"/>
</dbReference>
<evidence type="ECO:0000259" key="5">
    <source>
        <dbReference type="PROSITE" id="PS51233"/>
    </source>
</evidence>
<feature type="domain" description="VWFD" evidence="5">
    <location>
        <begin position="5193"/>
        <end position="5382"/>
    </location>
</feature>
<dbReference type="Pfam" id="PF23106">
    <property type="entry name" value="EGF_Teneurin"/>
    <property type="match status" value="1"/>
</dbReference>
<feature type="domain" description="Apple" evidence="4">
    <location>
        <begin position="466"/>
        <end position="552"/>
    </location>
</feature>
<keyword evidence="3" id="KW-0325">Glycoprotein</keyword>
<dbReference type="InterPro" id="IPR000742">
    <property type="entry name" value="EGF"/>
</dbReference>
<dbReference type="InterPro" id="IPR013111">
    <property type="entry name" value="EGF_extracell"/>
</dbReference>
<feature type="domain" description="VWFD" evidence="5">
    <location>
        <begin position="1636"/>
        <end position="1814"/>
    </location>
</feature>
<dbReference type="SMART" id="SM00216">
    <property type="entry name" value="VWD"/>
    <property type="match status" value="4"/>
</dbReference>
<dbReference type="PROSITE" id="PS00022">
    <property type="entry name" value="EGF_1"/>
    <property type="match status" value="1"/>
</dbReference>
<dbReference type="Pfam" id="PF00094">
    <property type="entry name" value="VWD"/>
    <property type="match status" value="5"/>
</dbReference>
<dbReference type="PROSITE" id="PS01186">
    <property type="entry name" value="EGF_2"/>
    <property type="match status" value="2"/>
</dbReference>